<name>A0ABU0AK14_9BACI</name>
<dbReference type="RefSeq" id="WP_307476870.1">
    <property type="nucleotide sequence ID" value="NZ_JAUSUB010000016.1"/>
</dbReference>
<gene>
    <name evidence="1" type="ORF">J2S17_003492</name>
</gene>
<organism evidence="1 2">
    <name type="scientific">Cytobacillus purgationiresistens</name>
    <dbReference type="NCBI Taxonomy" id="863449"/>
    <lineage>
        <taxon>Bacteria</taxon>
        <taxon>Bacillati</taxon>
        <taxon>Bacillota</taxon>
        <taxon>Bacilli</taxon>
        <taxon>Bacillales</taxon>
        <taxon>Bacillaceae</taxon>
        <taxon>Cytobacillus</taxon>
    </lineage>
</organism>
<dbReference type="InterPro" id="IPR037038">
    <property type="entry name" value="HepT-like_sf"/>
</dbReference>
<evidence type="ECO:0000313" key="1">
    <source>
        <dbReference type="EMBL" id="MDQ0271604.1"/>
    </source>
</evidence>
<dbReference type="Gene3D" id="1.20.120.580">
    <property type="entry name" value="bsu32300-like"/>
    <property type="match status" value="1"/>
</dbReference>
<comment type="caution">
    <text evidence="1">The sequence shown here is derived from an EMBL/GenBank/DDBJ whole genome shotgun (WGS) entry which is preliminary data.</text>
</comment>
<reference evidence="1 2" key="1">
    <citation type="submission" date="2023-07" db="EMBL/GenBank/DDBJ databases">
        <title>Genomic Encyclopedia of Type Strains, Phase IV (KMG-IV): sequencing the most valuable type-strain genomes for metagenomic binning, comparative biology and taxonomic classification.</title>
        <authorList>
            <person name="Goeker M."/>
        </authorList>
    </citation>
    <scope>NUCLEOTIDE SEQUENCE [LARGE SCALE GENOMIC DNA]</scope>
    <source>
        <strain evidence="1 2">DSM 23494</strain>
    </source>
</reference>
<dbReference type="EMBL" id="JAUSUB010000016">
    <property type="protein sequence ID" value="MDQ0271604.1"/>
    <property type="molecule type" value="Genomic_DNA"/>
</dbReference>
<proteinExistence type="predicted"/>
<sequence length="82" mass="9758">MDLARYMISEKQRRLPKEDRDIFQVLQNLTIIDPKIARDLKQVKGLVIFRKVVEQVDKLESLNAIRQIIEDHLDHFSIFINV</sequence>
<accession>A0ABU0AK14</accession>
<dbReference type="Proteomes" id="UP001238088">
    <property type="component" value="Unassembled WGS sequence"/>
</dbReference>
<keyword evidence="2" id="KW-1185">Reference proteome</keyword>
<protein>
    <submittedName>
        <fullName evidence="1">Uncharacterized protein YutE (UPF0331/DUF86 family)</fullName>
    </submittedName>
</protein>
<evidence type="ECO:0000313" key="2">
    <source>
        <dbReference type="Proteomes" id="UP001238088"/>
    </source>
</evidence>